<sequence length="180" mass="20118">MAAAVISASKGVIGPLLDKLTEMMEDKYSNLIGGSNDIMVFLRDELQTINALLEKLEDTDELGPLVKAWRDRVREMGYQIDDFVDDYLHHAGSGGANAVFIDKVSLFIKTLRAHLDTAKQIKELQAHLKEINEQPKQYKFGDYVSRSGSVSVDRFPALYSNEANLVGVEGPREDIIVVKY</sequence>
<evidence type="ECO:0000313" key="8">
    <source>
        <dbReference type="Proteomes" id="UP000823388"/>
    </source>
</evidence>
<keyword evidence="5" id="KW-0611">Plant defense</keyword>
<dbReference type="Proteomes" id="UP000823388">
    <property type="component" value="Chromosome 6N"/>
</dbReference>
<evidence type="ECO:0000256" key="1">
    <source>
        <dbReference type="ARBA" id="ARBA00008894"/>
    </source>
</evidence>
<protein>
    <recommendedName>
        <fullName evidence="6">Disease resistance N-terminal domain-containing protein</fullName>
    </recommendedName>
</protein>
<proteinExistence type="inferred from homology"/>
<evidence type="ECO:0000256" key="5">
    <source>
        <dbReference type="ARBA" id="ARBA00022821"/>
    </source>
</evidence>
<comment type="similarity">
    <text evidence="1">Belongs to the disease resistance NB-LRR family.</text>
</comment>
<keyword evidence="8" id="KW-1185">Reference proteome</keyword>
<dbReference type="Pfam" id="PF18052">
    <property type="entry name" value="Rx_N"/>
    <property type="match status" value="1"/>
</dbReference>
<dbReference type="GO" id="GO:0006952">
    <property type="term" value="P:defense response"/>
    <property type="evidence" value="ECO:0007669"/>
    <property type="project" value="UniProtKB-KW"/>
</dbReference>
<keyword evidence="2" id="KW-0433">Leucine-rich repeat</keyword>
<dbReference type="PANTHER" id="PTHR19338:SF65">
    <property type="entry name" value="OS06G0163900 PROTEIN"/>
    <property type="match status" value="1"/>
</dbReference>
<dbReference type="GO" id="GO:0000166">
    <property type="term" value="F:nucleotide binding"/>
    <property type="evidence" value="ECO:0007669"/>
    <property type="project" value="UniProtKB-KW"/>
</dbReference>
<evidence type="ECO:0000256" key="3">
    <source>
        <dbReference type="ARBA" id="ARBA00022737"/>
    </source>
</evidence>
<name>A0A8T0QW23_PANVG</name>
<gene>
    <name evidence="7" type="ORF">PVAP13_6NG166100</name>
</gene>
<evidence type="ECO:0000259" key="6">
    <source>
        <dbReference type="Pfam" id="PF18052"/>
    </source>
</evidence>
<evidence type="ECO:0000313" key="7">
    <source>
        <dbReference type="EMBL" id="KAG2577442.1"/>
    </source>
</evidence>
<reference evidence="7" key="1">
    <citation type="submission" date="2020-05" db="EMBL/GenBank/DDBJ databases">
        <title>WGS assembly of Panicum virgatum.</title>
        <authorList>
            <person name="Lovell J.T."/>
            <person name="Jenkins J."/>
            <person name="Shu S."/>
            <person name="Juenger T.E."/>
            <person name="Schmutz J."/>
        </authorList>
    </citation>
    <scope>NUCLEOTIDE SEQUENCE</scope>
    <source>
        <strain evidence="7">AP13</strain>
    </source>
</reference>
<comment type="caution">
    <text evidence="7">The sequence shown here is derived from an EMBL/GenBank/DDBJ whole genome shotgun (WGS) entry which is preliminary data.</text>
</comment>
<keyword evidence="3" id="KW-0677">Repeat</keyword>
<dbReference type="Gene3D" id="1.20.5.4130">
    <property type="match status" value="1"/>
</dbReference>
<dbReference type="CDD" id="cd14798">
    <property type="entry name" value="RX-CC_like"/>
    <property type="match status" value="1"/>
</dbReference>
<dbReference type="PANTHER" id="PTHR19338">
    <property type="entry name" value="TRANSLOCASE OF INNER MITOCHONDRIAL MEMBRANE 13 HOMOLOG"/>
    <property type="match status" value="1"/>
</dbReference>
<accession>A0A8T0QW23</accession>
<feature type="domain" description="Disease resistance N-terminal" evidence="6">
    <location>
        <begin position="12"/>
        <end position="93"/>
    </location>
</feature>
<dbReference type="EMBL" id="CM029048">
    <property type="protein sequence ID" value="KAG2577442.1"/>
    <property type="molecule type" value="Genomic_DNA"/>
</dbReference>
<evidence type="ECO:0000256" key="2">
    <source>
        <dbReference type="ARBA" id="ARBA00022614"/>
    </source>
</evidence>
<evidence type="ECO:0000256" key="4">
    <source>
        <dbReference type="ARBA" id="ARBA00022741"/>
    </source>
</evidence>
<dbReference type="InterPro" id="IPR041118">
    <property type="entry name" value="Rx_N"/>
</dbReference>
<dbReference type="InterPro" id="IPR038005">
    <property type="entry name" value="RX-like_CC"/>
</dbReference>
<dbReference type="AlphaFoldDB" id="A0A8T0QW23"/>
<keyword evidence="4" id="KW-0547">Nucleotide-binding</keyword>
<organism evidence="7 8">
    <name type="scientific">Panicum virgatum</name>
    <name type="common">Blackwell switchgrass</name>
    <dbReference type="NCBI Taxonomy" id="38727"/>
    <lineage>
        <taxon>Eukaryota</taxon>
        <taxon>Viridiplantae</taxon>
        <taxon>Streptophyta</taxon>
        <taxon>Embryophyta</taxon>
        <taxon>Tracheophyta</taxon>
        <taxon>Spermatophyta</taxon>
        <taxon>Magnoliopsida</taxon>
        <taxon>Liliopsida</taxon>
        <taxon>Poales</taxon>
        <taxon>Poaceae</taxon>
        <taxon>PACMAD clade</taxon>
        <taxon>Panicoideae</taxon>
        <taxon>Panicodae</taxon>
        <taxon>Paniceae</taxon>
        <taxon>Panicinae</taxon>
        <taxon>Panicum</taxon>
        <taxon>Panicum sect. Hiantes</taxon>
    </lineage>
</organism>